<organism evidence="7 8">
    <name type="scientific">Modicisalibacter tunisiensis</name>
    <dbReference type="NCBI Taxonomy" id="390637"/>
    <lineage>
        <taxon>Bacteria</taxon>
        <taxon>Pseudomonadati</taxon>
        <taxon>Pseudomonadota</taxon>
        <taxon>Gammaproteobacteria</taxon>
        <taxon>Oceanospirillales</taxon>
        <taxon>Halomonadaceae</taxon>
        <taxon>Modicisalibacter</taxon>
    </lineage>
</organism>
<evidence type="ECO:0000256" key="3">
    <source>
        <dbReference type="ARBA" id="ARBA00023139"/>
    </source>
</evidence>
<accession>A0ABS7WYA7</accession>
<proteinExistence type="predicted"/>
<protein>
    <submittedName>
        <fullName evidence="7">MliC family protein</fullName>
    </submittedName>
</protein>
<keyword evidence="8" id="KW-1185">Reference proteome</keyword>
<dbReference type="RefSeq" id="WP_224420717.1">
    <property type="nucleotide sequence ID" value="NZ_JAGXFD010000001.1"/>
</dbReference>
<keyword evidence="1 5" id="KW-0732">Signal</keyword>
<dbReference type="EMBL" id="JAGXFD010000001">
    <property type="protein sequence ID" value="MBZ9567616.1"/>
    <property type="molecule type" value="Genomic_DNA"/>
</dbReference>
<dbReference type="Gene3D" id="2.40.128.200">
    <property type="match status" value="1"/>
</dbReference>
<evidence type="ECO:0000313" key="7">
    <source>
        <dbReference type="EMBL" id="MBZ9567616.1"/>
    </source>
</evidence>
<dbReference type="Pfam" id="PF09864">
    <property type="entry name" value="MliC"/>
    <property type="match status" value="1"/>
</dbReference>
<dbReference type="InterPro" id="IPR018660">
    <property type="entry name" value="MliC"/>
</dbReference>
<comment type="caution">
    <text evidence="7">The sequence shown here is derived from an EMBL/GenBank/DDBJ whole genome shotgun (WGS) entry which is preliminary data.</text>
</comment>
<evidence type="ECO:0000256" key="4">
    <source>
        <dbReference type="ARBA" id="ARBA00023288"/>
    </source>
</evidence>
<keyword evidence="4" id="KW-0449">Lipoprotein</keyword>
<dbReference type="Proteomes" id="UP001319883">
    <property type="component" value="Unassembled WGS sequence"/>
</dbReference>
<keyword evidence="2" id="KW-0472">Membrane</keyword>
<name>A0ABS7WYA7_9GAMM</name>
<feature type="domain" description="C-type lysozyme inhibitor" evidence="6">
    <location>
        <begin position="70"/>
        <end position="129"/>
    </location>
</feature>
<evidence type="ECO:0000259" key="6">
    <source>
        <dbReference type="Pfam" id="PF09864"/>
    </source>
</evidence>
<evidence type="ECO:0000256" key="2">
    <source>
        <dbReference type="ARBA" id="ARBA00023136"/>
    </source>
</evidence>
<reference evidence="7 8" key="1">
    <citation type="submission" date="2021-05" db="EMBL/GenBank/DDBJ databases">
        <title>Petroleum and Energy Research Collection (APPE): ex situ preservation of microbial diversity associated with the oil industry and exploitation of its biotechnological potential.</title>
        <authorList>
            <person name="Paixao C.T.M."/>
            <person name="Gomes M.B."/>
            <person name="Oliveira V.M."/>
        </authorList>
    </citation>
    <scope>NUCLEOTIDE SEQUENCE [LARGE SCALE GENOMIC DNA]</scope>
    <source>
        <strain evidence="7 8">LIT2</strain>
    </source>
</reference>
<keyword evidence="3" id="KW-0564">Palmitate</keyword>
<evidence type="ECO:0000256" key="1">
    <source>
        <dbReference type="ARBA" id="ARBA00022729"/>
    </source>
</evidence>
<evidence type="ECO:0000313" key="8">
    <source>
        <dbReference type="Proteomes" id="UP001319883"/>
    </source>
</evidence>
<evidence type="ECO:0000256" key="5">
    <source>
        <dbReference type="SAM" id="SignalP"/>
    </source>
</evidence>
<gene>
    <name evidence="7" type="ORF">KGQ91_07965</name>
</gene>
<feature type="signal peptide" evidence="5">
    <location>
        <begin position="1"/>
        <end position="20"/>
    </location>
</feature>
<dbReference type="PROSITE" id="PS51257">
    <property type="entry name" value="PROKAR_LIPOPROTEIN"/>
    <property type="match status" value="1"/>
</dbReference>
<dbReference type="InterPro" id="IPR036328">
    <property type="entry name" value="MliC_sf"/>
</dbReference>
<sequence>MRLIPASLLFLMLAGPLGLAGCAVRQPGSPPPAVSDLASGEASADTADVPASPLLPSAFFADGADAFIAWRCTPAQDLIAAFPEDHLRLWSGQGHYRLDPAVVASGARYVKGDLSFWNKGDKALVESDNGRLECHEDVHRRTLTRADHPDSIFHAVGNEPGWTLDLDRRAARLHLVTEYGEKARTLSYQLLGLDNGEQARVTLRAHDNGEPITVRLRARACFDAMSGKPYPVRVRIETPERVLQGCGQGIERSP</sequence>
<dbReference type="SUPFAM" id="SSF141488">
    <property type="entry name" value="YdhA-like"/>
    <property type="match status" value="1"/>
</dbReference>
<feature type="chain" id="PRO_5046742112" evidence="5">
    <location>
        <begin position="21"/>
        <end position="254"/>
    </location>
</feature>